<organism evidence="1 2">
    <name type="scientific">Actinidia rufa</name>
    <dbReference type="NCBI Taxonomy" id="165716"/>
    <lineage>
        <taxon>Eukaryota</taxon>
        <taxon>Viridiplantae</taxon>
        <taxon>Streptophyta</taxon>
        <taxon>Embryophyta</taxon>
        <taxon>Tracheophyta</taxon>
        <taxon>Spermatophyta</taxon>
        <taxon>Magnoliopsida</taxon>
        <taxon>eudicotyledons</taxon>
        <taxon>Gunneridae</taxon>
        <taxon>Pentapetalae</taxon>
        <taxon>asterids</taxon>
        <taxon>Ericales</taxon>
        <taxon>Actinidiaceae</taxon>
        <taxon>Actinidia</taxon>
    </lineage>
</organism>
<comment type="caution">
    <text evidence="1">The sequence shown here is derived from an EMBL/GenBank/DDBJ whole genome shotgun (WGS) entry which is preliminary data.</text>
</comment>
<reference evidence="1 2" key="1">
    <citation type="submission" date="2019-07" db="EMBL/GenBank/DDBJ databases">
        <title>De Novo Assembly of kiwifruit Actinidia rufa.</title>
        <authorList>
            <person name="Sugita-Konishi S."/>
            <person name="Sato K."/>
            <person name="Mori E."/>
            <person name="Abe Y."/>
            <person name="Kisaki G."/>
            <person name="Hamano K."/>
            <person name="Suezawa K."/>
            <person name="Otani M."/>
            <person name="Fukuda T."/>
            <person name="Manabe T."/>
            <person name="Gomi K."/>
            <person name="Tabuchi M."/>
            <person name="Akimitsu K."/>
            <person name="Kataoka I."/>
        </authorList>
    </citation>
    <scope>NUCLEOTIDE SEQUENCE [LARGE SCALE GENOMIC DNA]</scope>
    <source>
        <strain evidence="2">cv. Fuchu</strain>
    </source>
</reference>
<keyword evidence="2" id="KW-1185">Reference proteome</keyword>
<protein>
    <submittedName>
        <fullName evidence="1">Uncharacterized protein</fullName>
    </submittedName>
</protein>
<evidence type="ECO:0000313" key="2">
    <source>
        <dbReference type="Proteomes" id="UP000585474"/>
    </source>
</evidence>
<evidence type="ECO:0000313" key="1">
    <source>
        <dbReference type="EMBL" id="GFZ01605.1"/>
    </source>
</evidence>
<accession>A0A7J0FSE5</accession>
<name>A0A7J0FSE5_9ERIC</name>
<proteinExistence type="predicted"/>
<sequence>MKTSYSGQKRTNFALLRRTASESYSGEDQTATVDDVKKLDRQSRALRQASIGYFRARQLQAPLCHQKMPR</sequence>
<dbReference type="EMBL" id="BJWL01000015">
    <property type="protein sequence ID" value="GFZ01605.1"/>
    <property type="molecule type" value="Genomic_DNA"/>
</dbReference>
<gene>
    <name evidence="1" type="ORF">Acr_15g0002140</name>
</gene>
<dbReference type="Proteomes" id="UP000585474">
    <property type="component" value="Unassembled WGS sequence"/>
</dbReference>
<dbReference type="AlphaFoldDB" id="A0A7J0FSE5"/>